<reference evidence="3" key="1">
    <citation type="journal article" date="2011" name="Nat. Genet.">
        <title>The Arabidopsis lyrata genome sequence and the basis of rapid genome size change.</title>
        <authorList>
            <person name="Hu T.T."/>
            <person name="Pattyn P."/>
            <person name="Bakker E.G."/>
            <person name="Cao J."/>
            <person name="Cheng J.-F."/>
            <person name="Clark R.M."/>
            <person name="Fahlgren N."/>
            <person name="Fawcett J.A."/>
            <person name="Grimwood J."/>
            <person name="Gundlach H."/>
            <person name="Haberer G."/>
            <person name="Hollister J.D."/>
            <person name="Ossowski S."/>
            <person name="Ottilar R.P."/>
            <person name="Salamov A.A."/>
            <person name="Schneeberger K."/>
            <person name="Spannagl M."/>
            <person name="Wang X."/>
            <person name="Yang L."/>
            <person name="Nasrallah M.E."/>
            <person name="Bergelson J."/>
            <person name="Carrington J.C."/>
            <person name="Gaut B.S."/>
            <person name="Schmutz J."/>
            <person name="Mayer K.F.X."/>
            <person name="Van de Peer Y."/>
            <person name="Grigoriev I.V."/>
            <person name="Nordborg M."/>
            <person name="Weigel D."/>
            <person name="Guo Y.-L."/>
        </authorList>
    </citation>
    <scope>NUCLEOTIDE SEQUENCE [LARGE SCALE GENOMIC DNA]</scope>
    <source>
        <strain evidence="3">cv. MN47</strain>
    </source>
</reference>
<dbReference type="AlphaFoldDB" id="D7L030"/>
<dbReference type="Proteomes" id="UP000008694">
    <property type="component" value="Unassembled WGS sequence"/>
</dbReference>
<feature type="region of interest" description="Disordered" evidence="1">
    <location>
        <begin position="43"/>
        <end position="114"/>
    </location>
</feature>
<feature type="compositionally biased region" description="Basic and acidic residues" evidence="1">
    <location>
        <begin position="72"/>
        <end position="85"/>
    </location>
</feature>
<feature type="compositionally biased region" description="Basic and acidic residues" evidence="1">
    <location>
        <begin position="45"/>
        <end position="58"/>
    </location>
</feature>
<dbReference type="Gramene" id="Al_scaffold_0003_3222">
    <property type="protein sequence ID" value="Al_scaffold_0003_3222"/>
    <property type="gene ID" value="Al_scaffold_0003_3222"/>
</dbReference>
<sequence length="114" mass="13578">MLCLNTRGKIHLRELMTLSHKPYSGHEDIFPHRSLMSRNALSQYRRQDTPERAQDKVPQRSFKSRNALSQYRRQDTPERAQDKVPQRSLRSRNALSQYKRQDTPERAQISLQLF</sequence>
<keyword evidence="3" id="KW-1185">Reference proteome</keyword>
<evidence type="ECO:0000313" key="2">
    <source>
        <dbReference type="EMBL" id="EFH62137.1"/>
    </source>
</evidence>
<dbReference type="EMBL" id="GL348715">
    <property type="protein sequence ID" value="EFH62137.1"/>
    <property type="molecule type" value="Genomic_DNA"/>
</dbReference>
<accession>D7L030</accession>
<proteinExistence type="predicted"/>
<evidence type="ECO:0000256" key="1">
    <source>
        <dbReference type="SAM" id="MobiDB-lite"/>
    </source>
</evidence>
<organism evidence="3">
    <name type="scientific">Arabidopsis lyrata subsp. lyrata</name>
    <name type="common">Lyre-leaved rock-cress</name>
    <dbReference type="NCBI Taxonomy" id="81972"/>
    <lineage>
        <taxon>Eukaryota</taxon>
        <taxon>Viridiplantae</taxon>
        <taxon>Streptophyta</taxon>
        <taxon>Embryophyta</taxon>
        <taxon>Tracheophyta</taxon>
        <taxon>Spermatophyta</taxon>
        <taxon>Magnoliopsida</taxon>
        <taxon>eudicotyledons</taxon>
        <taxon>Gunneridae</taxon>
        <taxon>Pentapetalae</taxon>
        <taxon>rosids</taxon>
        <taxon>malvids</taxon>
        <taxon>Brassicales</taxon>
        <taxon>Brassicaceae</taxon>
        <taxon>Camelineae</taxon>
        <taxon>Arabidopsis</taxon>
    </lineage>
</organism>
<dbReference type="HOGENOM" id="CLU_2124460_0_0_1"/>
<evidence type="ECO:0000313" key="3">
    <source>
        <dbReference type="Proteomes" id="UP000008694"/>
    </source>
</evidence>
<gene>
    <name evidence="2" type="ORF">ARALYDRAFT_674025</name>
</gene>
<protein>
    <submittedName>
        <fullName evidence="2">Predicted protein</fullName>
    </submittedName>
</protein>
<name>D7L030_ARALL</name>